<dbReference type="PANTHER" id="PTHR37984">
    <property type="entry name" value="PROTEIN CBG26694"/>
    <property type="match status" value="1"/>
</dbReference>
<organism evidence="1 2">
    <name type="scientific">Clonorchis sinensis</name>
    <name type="common">Chinese liver fluke</name>
    <dbReference type="NCBI Taxonomy" id="79923"/>
    <lineage>
        <taxon>Eukaryota</taxon>
        <taxon>Metazoa</taxon>
        <taxon>Spiralia</taxon>
        <taxon>Lophotrochozoa</taxon>
        <taxon>Platyhelminthes</taxon>
        <taxon>Trematoda</taxon>
        <taxon>Digenea</taxon>
        <taxon>Opisthorchiida</taxon>
        <taxon>Opisthorchiata</taxon>
        <taxon>Opisthorchiidae</taxon>
        <taxon>Clonorchis</taxon>
    </lineage>
</organism>
<dbReference type="EMBL" id="DF142957">
    <property type="protein sequence ID" value="GAA49409.1"/>
    <property type="molecule type" value="Genomic_DNA"/>
</dbReference>
<accession>G7Y8X4</accession>
<protein>
    <recommendedName>
        <fullName evidence="3">Integrase catalytic domain-containing protein</fullName>
    </recommendedName>
</protein>
<sequence>MSHVDLKHLHNTLCHPCITRMLHFVHSKNLPFSIEDVNASTNQCSICSEFKPRFLNHSFRKFIKATQPFERVRIDFKGPFPSTSQNQYLLIMIDEYSRFPFAFACTDVFSSTEIKCFNQLFSSFEVPS</sequence>
<dbReference type="Gene3D" id="3.30.420.10">
    <property type="entry name" value="Ribonuclease H-like superfamily/Ribonuclease H"/>
    <property type="match status" value="1"/>
</dbReference>
<proteinExistence type="predicted"/>
<dbReference type="PANTHER" id="PTHR37984:SF5">
    <property type="entry name" value="PROTEIN NYNRIN-LIKE"/>
    <property type="match status" value="1"/>
</dbReference>
<dbReference type="InterPro" id="IPR036397">
    <property type="entry name" value="RNaseH_sf"/>
</dbReference>
<dbReference type="InterPro" id="IPR012337">
    <property type="entry name" value="RNaseH-like_sf"/>
</dbReference>
<reference evidence="1" key="1">
    <citation type="journal article" date="2011" name="Genome Biol.">
        <title>The draft genome of the carcinogenic human liver fluke Clonorchis sinensis.</title>
        <authorList>
            <person name="Wang X."/>
            <person name="Chen W."/>
            <person name="Huang Y."/>
            <person name="Sun J."/>
            <person name="Men J."/>
            <person name="Liu H."/>
            <person name="Luo F."/>
            <person name="Guo L."/>
            <person name="Lv X."/>
            <person name="Deng C."/>
            <person name="Zhou C."/>
            <person name="Fan Y."/>
            <person name="Li X."/>
            <person name="Huang L."/>
            <person name="Hu Y."/>
            <person name="Liang C."/>
            <person name="Hu X."/>
            <person name="Xu J."/>
            <person name="Yu X."/>
        </authorList>
    </citation>
    <scope>NUCLEOTIDE SEQUENCE [LARGE SCALE GENOMIC DNA]</scope>
    <source>
        <strain evidence="1">Henan</strain>
    </source>
</reference>
<dbReference type="AlphaFoldDB" id="G7Y8X4"/>
<gene>
    <name evidence="1" type="ORF">CLF_103025</name>
</gene>
<evidence type="ECO:0008006" key="3">
    <source>
        <dbReference type="Google" id="ProtNLM"/>
    </source>
</evidence>
<evidence type="ECO:0000313" key="1">
    <source>
        <dbReference type="EMBL" id="GAA49409.1"/>
    </source>
</evidence>
<reference key="2">
    <citation type="submission" date="2011-10" db="EMBL/GenBank/DDBJ databases">
        <title>The genome and transcriptome sequence of Clonorchis sinensis provide insights into the carcinogenic liver fluke.</title>
        <authorList>
            <person name="Wang X."/>
            <person name="Huang Y."/>
            <person name="Chen W."/>
            <person name="Liu H."/>
            <person name="Guo L."/>
            <person name="Chen Y."/>
            <person name="Luo F."/>
            <person name="Zhou W."/>
            <person name="Sun J."/>
            <person name="Mao Q."/>
            <person name="Liang P."/>
            <person name="Zhou C."/>
            <person name="Tian Y."/>
            <person name="Men J."/>
            <person name="Lv X."/>
            <person name="Huang L."/>
            <person name="Zhou J."/>
            <person name="Hu Y."/>
            <person name="Li R."/>
            <person name="Zhang F."/>
            <person name="Lei H."/>
            <person name="Li X."/>
            <person name="Hu X."/>
            <person name="Liang C."/>
            <person name="Xu J."/>
            <person name="Wu Z."/>
            <person name="Yu X."/>
        </authorList>
    </citation>
    <scope>NUCLEOTIDE SEQUENCE</scope>
    <source>
        <strain>Henan</strain>
    </source>
</reference>
<dbReference type="InterPro" id="IPR050951">
    <property type="entry name" value="Retrovirus_Pol_polyprotein"/>
</dbReference>
<name>G7Y8X4_CLOSI</name>
<dbReference type="GO" id="GO:0003676">
    <property type="term" value="F:nucleic acid binding"/>
    <property type="evidence" value="ECO:0007669"/>
    <property type="project" value="InterPro"/>
</dbReference>
<evidence type="ECO:0000313" key="2">
    <source>
        <dbReference type="Proteomes" id="UP000008909"/>
    </source>
</evidence>
<keyword evidence="2" id="KW-1185">Reference proteome</keyword>
<dbReference type="SUPFAM" id="SSF53098">
    <property type="entry name" value="Ribonuclease H-like"/>
    <property type="match status" value="1"/>
</dbReference>
<dbReference type="Proteomes" id="UP000008909">
    <property type="component" value="Unassembled WGS sequence"/>
</dbReference>